<evidence type="ECO:0000259" key="4">
    <source>
        <dbReference type="PROSITE" id="PS50061"/>
    </source>
</evidence>
<dbReference type="HOGENOM" id="CLU_1664626_0_0_1"/>
<comment type="subcellular location">
    <subcellularLocation>
        <location evidence="3">Nucleus</location>
    </subcellularLocation>
</comment>
<keyword evidence="2 3" id="KW-0238">DNA-binding</keyword>
<evidence type="ECO:0000256" key="3">
    <source>
        <dbReference type="RuleBase" id="RU004019"/>
    </source>
</evidence>
<dbReference type="GO" id="GO:0006357">
    <property type="term" value="P:regulation of transcription by RNA polymerase II"/>
    <property type="evidence" value="ECO:0000318"/>
    <property type="project" value="GO_Central"/>
</dbReference>
<organism evidence="5 6">
    <name type="scientific">Ciona intestinalis</name>
    <name type="common">Transparent sea squirt</name>
    <name type="synonym">Ascidia intestinalis</name>
    <dbReference type="NCBI Taxonomy" id="7719"/>
    <lineage>
        <taxon>Eukaryota</taxon>
        <taxon>Metazoa</taxon>
        <taxon>Chordata</taxon>
        <taxon>Tunicata</taxon>
        <taxon>Ascidiacea</taxon>
        <taxon>Phlebobranchia</taxon>
        <taxon>Cionidae</taxon>
        <taxon>Ciona</taxon>
    </lineage>
</organism>
<dbReference type="Ensembl" id="ENSCINT00000006430.3">
    <property type="protein sequence ID" value="ENSCINP00000006430.3"/>
    <property type="gene ID" value="ENSCING00000003158.3"/>
</dbReference>
<dbReference type="GO" id="GO:0005634">
    <property type="term" value="C:nucleus"/>
    <property type="evidence" value="ECO:0000318"/>
    <property type="project" value="GO_Central"/>
</dbReference>
<dbReference type="STRING" id="7719.ENSCINP00000006430"/>
<reference evidence="5" key="2">
    <citation type="journal article" date="2008" name="Genome Biol.">
        <title>Improved genome assembly and evidence-based global gene model set for the chordate Ciona intestinalis: new insight into intron and operon populations.</title>
        <authorList>
            <person name="Satou Y."/>
            <person name="Mineta K."/>
            <person name="Ogasawara M."/>
            <person name="Sasakura Y."/>
            <person name="Shoguchi E."/>
            <person name="Ueno K."/>
            <person name="Yamada L."/>
            <person name="Matsumoto J."/>
            <person name="Wasserscheid J."/>
            <person name="Dewar K."/>
            <person name="Wiley G.B."/>
            <person name="Macmil S.L."/>
            <person name="Roe B.A."/>
            <person name="Zeller R.W."/>
            <person name="Hastings K.E."/>
            <person name="Lemaire P."/>
            <person name="Lindquist E."/>
            <person name="Endo T."/>
            <person name="Hotta K."/>
            <person name="Inaba K."/>
        </authorList>
    </citation>
    <scope>NUCLEOTIDE SEQUENCE [LARGE SCALE GENOMIC DNA]</scope>
    <source>
        <strain evidence="5">wild type</strain>
    </source>
</reference>
<reference evidence="5" key="3">
    <citation type="submission" date="2025-08" db="UniProtKB">
        <authorList>
            <consortium name="Ensembl"/>
        </authorList>
    </citation>
    <scope>IDENTIFICATION</scope>
</reference>
<dbReference type="PANTHER" id="PTHR11849">
    <property type="entry name" value="ETS"/>
    <property type="match status" value="1"/>
</dbReference>
<dbReference type="PROSITE" id="PS00345">
    <property type="entry name" value="ETS_DOMAIN_1"/>
    <property type="match status" value="1"/>
</dbReference>
<reference evidence="6" key="1">
    <citation type="journal article" date="2002" name="Science">
        <title>The draft genome of Ciona intestinalis: insights into chordate and vertebrate origins.</title>
        <authorList>
            <person name="Dehal P."/>
            <person name="Satou Y."/>
            <person name="Campbell R.K."/>
            <person name="Chapman J."/>
            <person name="Degnan B."/>
            <person name="De Tomaso A."/>
            <person name="Davidson B."/>
            <person name="Di Gregorio A."/>
            <person name="Gelpke M."/>
            <person name="Goodstein D.M."/>
            <person name="Harafuji N."/>
            <person name="Hastings K.E."/>
            <person name="Ho I."/>
            <person name="Hotta K."/>
            <person name="Huang W."/>
            <person name="Kawashima T."/>
            <person name="Lemaire P."/>
            <person name="Martinez D."/>
            <person name="Meinertzhagen I.A."/>
            <person name="Necula S."/>
            <person name="Nonaka M."/>
            <person name="Putnam N."/>
            <person name="Rash S."/>
            <person name="Saiga H."/>
            <person name="Satake M."/>
            <person name="Terry A."/>
            <person name="Yamada L."/>
            <person name="Wang H.G."/>
            <person name="Awazu S."/>
            <person name="Azumi K."/>
            <person name="Boore J."/>
            <person name="Branno M."/>
            <person name="Chin-Bow S."/>
            <person name="DeSantis R."/>
            <person name="Doyle S."/>
            <person name="Francino P."/>
            <person name="Keys D.N."/>
            <person name="Haga S."/>
            <person name="Hayashi H."/>
            <person name="Hino K."/>
            <person name="Imai K.S."/>
            <person name="Inaba K."/>
            <person name="Kano S."/>
            <person name="Kobayashi K."/>
            <person name="Kobayashi M."/>
            <person name="Lee B.I."/>
            <person name="Makabe K.W."/>
            <person name="Manohar C."/>
            <person name="Matassi G."/>
            <person name="Medina M."/>
            <person name="Mochizuki Y."/>
            <person name="Mount S."/>
            <person name="Morishita T."/>
            <person name="Miura S."/>
            <person name="Nakayama A."/>
            <person name="Nishizaka S."/>
            <person name="Nomoto H."/>
            <person name="Ohta F."/>
            <person name="Oishi K."/>
            <person name="Rigoutsos I."/>
            <person name="Sano M."/>
            <person name="Sasaki A."/>
            <person name="Sasakura Y."/>
            <person name="Shoguchi E."/>
            <person name="Shin-i T."/>
            <person name="Spagnuolo A."/>
            <person name="Stainier D."/>
            <person name="Suzuki M.M."/>
            <person name="Tassy O."/>
            <person name="Takatori N."/>
            <person name="Tokuoka M."/>
            <person name="Yagi K."/>
            <person name="Yoshizaki F."/>
            <person name="Wada S."/>
            <person name="Zhang C."/>
            <person name="Hyatt P.D."/>
            <person name="Larimer F."/>
            <person name="Detter C."/>
            <person name="Doggett N."/>
            <person name="Glavina T."/>
            <person name="Hawkins T."/>
            <person name="Richardson P."/>
            <person name="Lucas S."/>
            <person name="Kohara Y."/>
            <person name="Levine M."/>
            <person name="Satoh N."/>
            <person name="Rokhsar D.S."/>
        </authorList>
    </citation>
    <scope>NUCLEOTIDE SEQUENCE [LARGE SCALE GENOMIC DNA]</scope>
</reference>
<dbReference type="Gene3D" id="1.10.10.10">
    <property type="entry name" value="Winged helix-like DNA-binding domain superfamily/Winged helix DNA-binding domain"/>
    <property type="match status" value="1"/>
</dbReference>
<dbReference type="SUPFAM" id="SSF46785">
    <property type="entry name" value="Winged helix' DNA-binding domain"/>
    <property type="match status" value="1"/>
</dbReference>
<feature type="domain" description="ETS" evidence="4">
    <location>
        <begin position="97"/>
        <end position="159"/>
    </location>
</feature>
<proteinExistence type="inferred from homology"/>
<dbReference type="GO" id="GO:0000981">
    <property type="term" value="F:DNA-binding transcription factor activity, RNA polymerase II-specific"/>
    <property type="evidence" value="ECO:0000318"/>
    <property type="project" value="GO_Central"/>
</dbReference>
<comment type="similarity">
    <text evidence="1 3">Belongs to the ETS family.</text>
</comment>
<dbReference type="InterPro" id="IPR036390">
    <property type="entry name" value="WH_DNA-bd_sf"/>
</dbReference>
<accession>F6QIY7</accession>
<evidence type="ECO:0000256" key="2">
    <source>
        <dbReference type="ARBA" id="ARBA00023125"/>
    </source>
</evidence>
<protein>
    <recommendedName>
        <fullName evidence="4">ETS domain-containing protein</fullName>
    </recommendedName>
</protein>
<dbReference type="Pfam" id="PF00178">
    <property type="entry name" value="Ets"/>
    <property type="match status" value="1"/>
</dbReference>
<dbReference type="InterPro" id="IPR036388">
    <property type="entry name" value="WH-like_DNA-bd_sf"/>
</dbReference>
<dbReference type="GeneTree" id="ENSGT00940000157549"/>
<evidence type="ECO:0000313" key="6">
    <source>
        <dbReference type="Proteomes" id="UP000008144"/>
    </source>
</evidence>
<reference evidence="5" key="4">
    <citation type="submission" date="2025-09" db="UniProtKB">
        <authorList>
            <consortium name="Ensembl"/>
        </authorList>
    </citation>
    <scope>IDENTIFICATION</scope>
</reference>
<dbReference type="GO" id="GO:0030154">
    <property type="term" value="P:cell differentiation"/>
    <property type="evidence" value="ECO:0000318"/>
    <property type="project" value="GO_Central"/>
</dbReference>
<dbReference type="PROSITE" id="PS50061">
    <property type="entry name" value="ETS_DOMAIN_3"/>
    <property type="match status" value="1"/>
</dbReference>
<dbReference type="InterPro" id="IPR000418">
    <property type="entry name" value="Ets_dom"/>
</dbReference>
<dbReference type="Proteomes" id="UP000008144">
    <property type="component" value="Chromosome 12"/>
</dbReference>
<keyword evidence="6" id="KW-1185">Reference proteome</keyword>
<dbReference type="EMBL" id="EAAA01000994">
    <property type="status" value="NOT_ANNOTATED_CDS"/>
    <property type="molecule type" value="Genomic_DNA"/>
</dbReference>
<sequence>LHARLEIWRSAYTAVGSQLLQSNEYQEIEENMGVPPPAAETGLFSLKPKHLNCQSNYSTEVITDNKMMISTAIHTRSKLEDTNSSAAALTPNYSSGIHLWQFLKELLLQPQSFSRYIRWIDKQRGIFKIEDSVEVARLWGVRKNRPAMNYDKLSRSIRQ</sequence>
<dbReference type="GO" id="GO:0043565">
    <property type="term" value="F:sequence-specific DNA binding"/>
    <property type="evidence" value="ECO:0007669"/>
    <property type="project" value="InterPro"/>
</dbReference>
<evidence type="ECO:0000313" key="5">
    <source>
        <dbReference type="Ensembl" id="ENSCINP00000006430.3"/>
    </source>
</evidence>
<dbReference type="PRINTS" id="PR00454">
    <property type="entry name" value="ETSDOMAIN"/>
</dbReference>
<dbReference type="SMART" id="SM00413">
    <property type="entry name" value="ETS"/>
    <property type="match status" value="1"/>
</dbReference>
<name>F6QIY7_CIOIN</name>
<dbReference type="InterPro" id="IPR046328">
    <property type="entry name" value="ETS_fam"/>
</dbReference>
<dbReference type="InParanoid" id="F6QIY7"/>
<evidence type="ECO:0000256" key="1">
    <source>
        <dbReference type="ARBA" id="ARBA00005562"/>
    </source>
</evidence>
<keyword evidence="3" id="KW-0539">Nucleus</keyword>
<dbReference type="PANTHER" id="PTHR11849:SF182">
    <property type="entry name" value="SAM POINTED DOMAIN-CONTAINING ETS TRANSCRIPTION FACTOR"/>
    <property type="match status" value="1"/>
</dbReference>
<dbReference type="AlphaFoldDB" id="F6QIY7"/>